<dbReference type="InterPro" id="IPR037768">
    <property type="entry name" value="C2B_Copine"/>
</dbReference>
<dbReference type="Proteomes" id="UP000241769">
    <property type="component" value="Unassembled WGS sequence"/>
</dbReference>
<dbReference type="InterPro" id="IPR045052">
    <property type="entry name" value="Copine"/>
</dbReference>
<dbReference type="EMBL" id="MDYQ01000164">
    <property type="protein sequence ID" value="PRP80012.1"/>
    <property type="molecule type" value="Genomic_DNA"/>
</dbReference>
<dbReference type="PROSITE" id="PS50234">
    <property type="entry name" value="VWFA"/>
    <property type="match status" value="1"/>
</dbReference>
<evidence type="ECO:0000256" key="4">
    <source>
        <dbReference type="ARBA" id="ARBA00009048"/>
    </source>
</evidence>
<dbReference type="CDD" id="cd04047">
    <property type="entry name" value="C2B_Copine"/>
    <property type="match status" value="1"/>
</dbReference>
<dbReference type="InterPro" id="IPR036465">
    <property type="entry name" value="vWFA_dom_sf"/>
</dbReference>
<evidence type="ECO:0000259" key="13">
    <source>
        <dbReference type="PROSITE" id="PS50004"/>
    </source>
</evidence>
<name>A0A2P6N7T2_9EUKA</name>
<feature type="region of interest" description="Disordered" evidence="12">
    <location>
        <begin position="1"/>
        <end position="24"/>
    </location>
</feature>
<evidence type="ECO:0000256" key="8">
    <source>
        <dbReference type="ARBA" id="ARBA00022737"/>
    </source>
</evidence>
<comment type="subcellular location">
    <subcellularLocation>
        <location evidence="2">Cell membrane</location>
    </subcellularLocation>
    <subcellularLocation>
        <location evidence="3">Cytoplasm</location>
    </subcellularLocation>
    <subcellularLocation>
        <location evidence="1">Nucleus</location>
    </subcellularLocation>
</comment>
<evidence type="ECO:0000256" key="12">
    <source>
        <dbReference type="SAM" id="MobiDB-lite"/>
    </source>
</evidence>
<dbReference type="FunFam" id="2.60.40.150:FF:000042">
    <property type="entry name" value="Copine 3"/>
    <property type="match status" value="1"/>
</dbReference>
<dbReference type="Gene3D" id="2.60.40.150">
    <property type="entry name" value="C2 domain"/>
    <property type="match status" value="2"/>
</dbReference>
<protein>
    <submittedName>
        <fullName evidence="15">Copine III</fullName>
    </submittedName>
</protein>
<dbReference type="CDD" id="cd04048">
    <property type="entry name" value="C2A_Copine"/>
    <property type="match status" value="1"/>
</dbReference>
<dbReference type="OrthoDB" id="5855668at2759"/>
<dbReference type="PANTHER" id="PTHR10857:SF106">
    <property type="entry name" value="C2 DOMAIN-CONTAINING PROTEIN"/>
    <property type="match status" value="1"/>
</dbReference>
<dbReference type="Pfam" id="PF00168">
    <property type="entry name" value="C2"/>
    <property type="match status" value="2"/>
</dbReference>
<dbReference type="SMART" id="SM00327">
    <property type="entry name" value="VWA"/>
    <property type="match status" value="1"/>
</dbReference>
<evidence type="ECO:0000259" key="14">
    <source>
        <dbReference type="PROSITE" id="PS50234"/>
    </source>
</evidence>
<evidence type="ECO:0000313" key="16">
    <source>
        <dbReference type="Proteomes" id="UP000241769"/>
    </source>
</evidence>
<keyword evidence="16" id="KW-1185">Reference proteome</keyword>
<keyword evidence="9" id="KW-0106">Calcium</keyword>
<feature type="domain" description="VWFA" evidence="14">
    <location>
        <begin position="407"/>
        <end position="620"/>
    </location>
</feature>
<sequence length="643" mass="71238">MRLKQKAKGLFSSATGAARLRTQNSKQDPNYNFWRQVHANSCPPRATVQQLLCQRIVSSYTNESINRMIVMSQFNRRQDRSVFPLCSVSGDPKVIRVVTQSNPHEKNTLEPNMTTFAPPADLTTRVELSFSCSHLPNLDVLSKSDPQVVVYAKDTGVDTWSVIGRTEIIQDNLNPRFARPVSIVYRFEELQHIRFDVIDVDATQGEVVTKFDSIGHLITTLGEVVGNGELTKPLTNPHHSGRNNGTIHVKAVEMAKGLEGYMARFEMRGVNLVKKDFFGKSDPYIVIERQDPSGSTTPVHKTEIIKNNLNPVWHPFELPVSRLAPTSLDSPIIIRCYDWDAYGSPDFMGEASTTLGKLRKGEKSFQLIEPKKVSKKSYTNSGTIELTYKEYKNPSFLEYIIGGTEISLVVAVDFTGSNGDPRSPTSLHYFSPDGSLNQYGKAIRSVGDVCAPYDHDGNIPVFGFGAALQDGSTSHCFELNRNPANPEVRGIDGVLQVYRDSFSWAALSGPTHFSPVLDRVNWFAQNSMGGRPGSKYFVLLIITDGVINDYQATVKSLRASANLPVSVIIVGVGNADFASMENLDDDDGKLGLSRDCVQFVPFNKFSSRPDLLAKETLAEVPTQLVKFMTMNKIEARTVGVLPQ</sequence>
<evidence type="ECO:0000256" key="9">
    <source>
        <dbReference type="ARBA" id="ARBA00022837"/>
    </source>
</evidence>
<dbReference type="GO" id="GO:0046872">
    <property type="term" value="F:metal ion binding"/>
    <property type="evidence" value="ECO:0007669"/>
    <property type="project" value="UniProtKB-KW"/>
</dbReference>
<evidence type="ECO:0000256" key="7">
    <source>
        <dbReference type="ARBA" id="ARBA00022723"/>
    </source>
</evidence>
<keyword evidence="10" id="KW-0472">Membrane</keyword>
<dbReference type="InterPro" id="IPR000008">
    <property type="entry name" value="C2_dom"/>
</dbReference>
<keyword evidence="7" id="KW-0479">Metal-binding</keyword>
<evidence type="ECO:0000256" key="10">
    <source>
        <dbReference type="ARBA" id="ARBA00023136"/>
    </source>
</evidence>
<organism evidence="15 16">
    <name type="scientific">Planoprotostelium fungivorum</name>
    <dbReference type="NCBI Taxonomy" id="1890364"/>
    <lineage>
        <taxon>Eukaryota</taxon>
        <taxon>Amoebozoa</taxon>
        <taxon>Evosea</taxon>
        <taxon>Variosea</taxon>
        <taxon>Cavosteliida</taxon>
        <taxon>Cavosteliaceae</taxon>
        <taxon>Planoprotostelium</taxon>
    </lineage>
</organism>
<dbReference type="GO" id="GO:0071277">
    <property type="term" value="P:cellular response to calcium ion"/>
    <property type="evidence" value="ECO:0007669"/>
    <property type="project" value="TreeGrafter"/>
</dbReference>
<evidence type="ECO:0000256" key="6">
    <source>
        <dbReference type="ARBA" id="ARBA00022490"/>
    </source>
</evidence>
<accession>A0A2P6N7T2</accession>
<keyword evidence="6" id="KW-0963">Cytoplasm</keyword>
<evidence type="ECO:0000256" key="11">
    <source>
        <dbReference type="ARBA" id="ARBA00023242"/>
    </source>
</evidence>
<dbReference type="SUPFAM" id="SSF49562">
    <property type="entry name" value="C2 domain (Calcium/lipid-binding domain, CaLB)"/>
    <property type="match status" value="2"/>
</dbReference>
<dbReference type="SUPFAM" id="SSF53300">
    <property type="entry name" value="vWA-like"/>
    <property type="match status" value="1"/>
</dbReference>
<keyword evidence="11" id="KW-0539">Nucleus</keyword>
<evidence type="ECO:0000256" key="5">
    <source>
        <dbReference type="ARBA" id="ARBA00022475"/>
    </source>
</evidence>
<feature type="domain" description="C2" evidence="13">
    <location>
        <begin position="243"/>
        <end position="368"/>
    </location>
</feature>
<keyword evidence="8" id="KW-0677">Repeat</keyword>
<comment type="similarity">
    <text evidence="4">Belongs to the copine family.</text>
</comment>
<evidence type="ECO:0000256" key="1">
    <source>
        <dbReference type="ARBA" id="ARBA00004123"/>
    </source>
</evidence>
<dbReference type="GO" id="GO:0005634">
    <property type="term" value="C:nucleus"/>
    <property type="evidence" value="ECO:0007669"/>
    <property type="project" value="UniProtKB-SubCell"/>
</dbReference>
<dbReference type="PANTHER" id="PTHR10857">
    <property type="entry name" value="COPINE"/>
    <property type="match status" value="1"/>
</dbReference>
<dbReference type="PROSITE" id="PS50004">
    <property type="entry name" value="C2"/>
    <property type="match status" value="2"/>
</dbReference>
<dbReference type="InterPro" id="IPR035892">
    <property type="entry name" value="C2_domain_sf"/>
</dbReference>
<comment type="caution">
    <text evidence="15">The sequence shown here is derived from an EMBL/GenBank/DDBJ whole genome shotgun (WGS) entry which is preliminary data.</text>
</comment>
<dbReference type="InterPro" id="IPR010734">
    <property type="entry name" value="Copine_C"/>
</dbReference>
<dbReference type="AlphaFoldDB" id="A0A2P6N7T2"/>
<feature type="domain" description="C2" evidence="13">
    <location>
        <begin position="105"/>
        <end position="234"/>
    </location>
</feature>
<dbReference type="InParanoid" id="A0A2P6N7T2"/>
<dbReference type="InterPro" id="IPR002035">
    <property type="entry name" value="VWF_A"/>
</dbReference>
<dbReference type="GO" id="GO:0005544">
    <property type="term" value="F:calcium-dependent phospholipid binding"/>
    <property type="evidence" value="ECO:0007669"/>
    <property type="project" value="InterPro"/>
</dbReference>
<dbReference type="Pfam" id="PF07002">
    <property type="entry name" value="Copine"/>
    <property type="match status" value="1"/>
</dbReference>
<gene>
    <name evidence="15" type="ORF">PROFUN_12299</name>
</gene>
<proteinExistence type="inferred from homology"/>
<keyword evidence="5" id="KW-1003">Cell membrane</keyword>
<dbReference type="GO" id="GO:0005886">
    <property type="term" value="C:plasma membrane"/>
    <property type="evidence" value="ECO:0007669"/>
    <property type="project" value="UniProtKB-SubCell"/>
</dbReference>
<reference evidence="15 16" key="1">
    <citation type="journal article" date="2018" name="Genome Biol. Evol.">
        <title>Multiple Roots of Fruiting Body Formation in Amoebozoa.</title>
        <authorList>
            <person name="Hillmann F."/>
            <person name="Forbes G."/>
            <person name="Novohradska S."/>
            <person name="Ferling I."/>
            <person name="Riege K."/>
            <person name="Groth M."/>
            <person name="Westermann M."/>
            <person name="Marz M."/>
            <person name="Spaller T."/>
            <person name="Winckler T."/>
            <person name="Schaap P."/>
            <person name="Glockner G."/>
        </authorList>
    </citation>
    <scope>NUCLEOTIDE SEQUENCE [LARGE SCALE GENOMIC DNA]</scope>
    <source>
        <strain evidence="15 16">Jena</strain>
    </source>
</reference>
<dbReference type="FunCoup" id="A0A2P6N7T2">
    <property type="interactions" value="52"/>
</dbReference>
<evidence type="ECO:0000313" key="15">
    <source>
        <dbReference type="EMBL" id="PRP80012.1"/>
    </source>
</evidence>
<evidence type="ECO:0000256" key="3">
    <source>
        <dbReference type="ARBA" id="ARBA00004496"/>
    </source>
</evidence>
<dbReference type="SMART" id="SM00239">
    <property type="entry name" value="C2"/>
    <property type="match status" value="2"/>
</dbReference>
<dbReference type="GO" id="GO:0005829">
    <property type="term" value="C:cytosol"/>
    <property type="evidence" value="ECO:0007669"/>
    <property type="project" value="UniProtKB-ARBA"/>
</dbReference>
<evidence type="ECO:0000256" key="2">
    <source>
        <dbReference type="ARBA" id="ARBA00004236"/>
    </source>
</evidence>